<dbReference type="RefSeq" id="WP_170865525.1">
    <property type="nucleotide sequence ID" value="NZ_FRCP01000018.1"/>
</dbReference>
<feature type="transmembrane region" description="Helical" evidence="1">
    <location>
        <begin position="12"/>
        <end position="31"/>
    </location>
</feature>
<name>A0A1M7LX06_9FIRM</name>
<keyword evidence="1" id="KW-1133">Transmembrane helix</keyword>
<keyword evidence="1" id="KW-0472">Membrane</keyword>
<dbReference type="AlphaFoldDB" id="A0A1M7LX06"/>
<reference evidence="2 3" key="1">
    <citation type="submission" date="2016-11" db="EMBL/GenBank/DDBJ databases">
        <authorList>
            <person name="Jaros S."/>
            <person name="Januszkiewicz K."/>
            <person name="Wedrychowicz H."/>
        </authorList>
    </citation>
    <scope>NUCLEOTIDE SEQUENCE [LARGE SCALE GENOMIC DNA]</scope>
    <source>
        <strain evidence="2 3">DSM 15930</strain>
    </source>
</reference>
<keyword evidence="3" id="KW-1185">Reference proteome</keyword>
<organism evidence="2 3">
    <name type="scientific">Anaerosporobacter mobilis DSM 15930</name>
    <dbReference type="NCBI Taxonomy" id="1120996"/>
    <lineage>
        <taxon>Bacteria</taxon>
        <taxon>Bacillati</taxon>
        <taxon>Bacillota</taxon>
        <taxon>Clostridia</taxon>
        <taxon>Lachnospirales</taxon>
        <taxon>Lachnospiraceae</taxon>
        <taxon>Anaerosporobacter</taxon>
    </lineage>
</organism>
<sequence length="48" mass="5235">MNSLNKSASGQMVQSISTYSTCWCVCVCLIFTEKRHSDLLDAGHAVAK</sequence>
<evidence type="ECO:0000313" key="3">
    <source>
        <dbReference type="Proteomes" id="UP000184038"/>
    </source>
</evidence>
<evidence type="ECO:0000256" key="1">
    <source>
        <dbReference type="SAM" id="Phobius"/>
    </source>
</evidence>
<gene>
    <name evidence="2" type="ORF">SAMN02746066_03440</name>
</gene>
<accession>A0A1M7LX06</accession>
<evidence type="ECO:0000313" key="2">
    <source>
        <dbReference type="EMBL" id="SHM82296.1"/>
    </source>
</evidence>
<dbReference type="EMBL" id="FRCP01000018">
    <property type="protein sequence ID" value="SHM82296.1"/>
    <property type="molecule type" value="Genomic_DNA"/>
</dbReference>
<dbReference type="Proteomes" id="UP000184038">
    <property type="component" value="Unassembled WGS sequence"/>
</dbReference>
<keyword evidence="1" id="KW-0812">Transmembrane</keyword>
<proteinExistence type="predicted"/>
<protein>
    <submittedName>
        <fullName evidence="2">Uncharacterized protein</fullName>
    </submittedName>
</protein>
<dbReference type="STRING" id="1120996.SAMN02746066_03440"/>